<dbReference type="SUPFAM" id="SSF56014">
    <property type="entry name" value="Nitrite and sulphite reductase 4Fe-4S domain-like"/>
    <property type="match status" value="2"/>
</dbReference>
<dbReference type="GO" id="GO:0050311">
    <property type="term" value="F:sulfite reductase (ferredoxin) activity"/>
    <property type="evidence" value="ECO:0007669"/>
    <property type="project" value="UniProtKB-EC"/>
</dbReference>
<evidence type="ECO:0000256" key="3">
    <source>
        <dbReference type="ARBA" id="ARBA00022723"/>
    </source>
</evidence>
<reference evidence="10 11" key="1">
    <citation type="submission" date="2023-08" db="EMBL/GenBank/DDBJ databases">
        <title>Genome sequence of Thermaerobacter compostii strain Ins1, a spore-forming filamentous bacterium isolated from a deep geothermal reservoir.</title>
        <authorList>
            <person name="Bregnard D."/>
            <person name="Gonzalez D."/>
            <person name="Junier P."/>
        </authorList>
    </citation>
    <scope>NUCLEOTIDE SEQUENCE [LARGE SCALE GENOMIC DNA]</scope>
    <source>
        <strain evidence="10 11">Ins1</strain>
    </source>
</reference>
<evidence type="ECO:0000256" key="4">
    <source>
        <dbReference type="ARBA" id="ARBA00023002"/>
    </source>
</evidence>
<dbReference type="Gene3D" id="3.30.413.10">
    <property type="entry name" value="Sulfite Reductase Hemoprotein, domain 1"/>
    <property type="match status" value="2"/>
</dbReference>
<feature type="domain" description="Nitrite/Sulfite reductase ferredoxin-like" evidence="9">
    <location>
        <begin position="354"/>
        <end position="419"/>
    </location>
</feature>
<dbReference type="PANTHER" id="PTHR32439">
    <property type="entry name" value="FERREDOXIN--NITRITE REDUCTASE, CHLOROPLASTIC"/>
    <property type="match status" value="1"/>
</dbReference>
<accession>A0ABZ0QLI6</accession>
<evidence type="ECO:0000256" key="5">
    <source>
        <dbReference type="ARBA" id="ARBA00023004"/>
    </source>
</evidence>
<keyword evidence="6" id="KW-0411">Iron-sulfur</keyword>
<dbReference type="Proteomes" id="UP001304683">
    <property type="component" value="Chromosome"/>
</dbReference>
<organism evidence="10 11">
    <name type="scientific">Thermaerobacter composti</name>
    <dbReference type="NCBI Taxonomy" id="554949"/>
    <lineage>
        <taxon>Bacteria</taxon>
        <taxon>Bacillati</taxon>
        <taxon>Bacillota</taxon>
        <taxon>Clostridia</taxon>
        <taxon>Eubacteriales</taxon>
        <taxon>Clostridiales Family XVII. Incertae Sedis</taxon>
        <taxon>Thermaerobacter</taxon>
    </lineage>
</organism>
<evidence type="ECO:0000256" key="6">
    <source>
        <dbReference type="ARBA" id="ARBA00023014"/>
    </source>
</evidence>
<gene>
    <name evidence="10" type="ORF">Q5761_08245</name>
</gene>
<feature type="domain" description="Nitrite/Sulfite reductase ferredoxin-like" evidence="9">
    <location>
        <begin position="106"/>
        <end position="170"/>
    </location>
</feature>
<keyword evidence="11" id="KW-1185">Reference proteome</keyword>
<dbReference type="SUPFAM" id="SSF55124">
    <property type="entry name" value="Nitrite/Sulfite reductase N-terminal domain-like"/>
    <property type="match status" value="2"/>
</dbReference>
<keyword evidence="3" id="KW-0479">Metal-binding</keyword>
<name>A0ABZ0QLI6_9FIRM</name>
<keyword evidence="4 10" id="KW-0560">Oxidoreductase</keyword>
<dbReference type="InterPro" id="IPR051329">
    <property type="entry name" value="NIR_SIR_4Fe-4S"/>
</dbReference>
<dbReference type="InterPro" id="IPR036136">
    <property type="entry name" value="Nit/Sulf_reduc_fer-like_dom_sf"/>
</dbReference>
<dbReference type="InterPro" id="IPR045854">
    <property type="entry name" value="NO2/SO3_Rdtase_4Fe4S_sf"/>
</dbReference>
<evidence type="ECO:0000256" key="2">
    <source>
        <dbReference type="ARBA" id="ARBA00022617"/>
    </source>
</evidence>
<dbReference type="Pfam" id="PF03460">
    <property type="entry name" value="NIR_SIR_ferr"/>
    <property type="match status" value="2"/>
</dbReference>
<evidence type="ECO:0000256" key="7">
    <source>
        <dbReference type="SAM" id="MobiDB-lite"/>
    </source>
</evidence>
<keyword evidence="2" id="KW-0349">Heme</keyword>
<dbReference type="EC" id="1.8.7.1" evidence="10"/>
<protein>
    <submittedName>
        <fullName evidence="10">Nitrite/sulfite reductase</fullName>
        <ecNumber evidence="10">1.8.7.1</ecNumber>
    </submittedName>
</protein>
<dbReference type="InterPro" id="IPR006066">
    <property type="entry name" value="NO2/SO3_Rdtase_FeS/sirohaem_BS"/>
</dbReference>
<keyword evidence="5" id="KW-0408">Iron</keyword>
<feature type="domain" description="Nitrite/sulphite reductase 4Fe-4S" evidence="8">
    <location>
        <begin position="180"/>
        <end position="334"/>
    </location>
</feature>
<evidence type="ECO:0000259" key="8">
    <source>
        <dbReference type="Pfam" id="PF01077"/>
    </source>
</evidence>
<feature type="domain" description="Nitrite/sulphite reductase 4Fe-4S" evidence="8">
    <location>
        <begin position="435"/>
        <end position="548"/>
    </location>
</feature>
<dbReference type="InterPro" id="IPR006067">
    <property type="entry name" value="NO2/SO3_Rdtase_4Fe4S_dom"/>
</dbReference>
<keyword evidence="1" id="KW-0004">4Fe-4S</keyword>
<feature type="region of interest" description="Disordered" evidence="7">
    <location>
        <begin position="1"/>
        <end position="47"/>
    </location>
</feature>
<dbReference type="Gene3D" id="3.90.480.20">
    <property type="match status" value="1"/>
</dbReference>
<evidence type="ECO:0000256" key="1">
    <source>
        <dbReference type="ARBA" id="ARBA00022485"/>
    </source>
</evidence>
<dbReference type="Pfam" id="PF01077">
    <property type="entry name" value="NIR_SIR"/>
    <property type="match status" value="2"/>
</dbReference>
<evidence type="ECO:0000259" key="9">
    <source>
        <dbReference type="Pfam" id="PF03460"/>
    </source>
</evidence>
<evidence type="ECO:0000313" key="11">
    <source>
        <dbReference type="Proteomes" id="UP001304683"/>
    </source>
</evidence>
<sequence>MAGLNPPEVPRTPASPSSAEGASPPPAGAHPRGSDRDGARPGRARRERRPLTWEEVRRRNYVERVKHEKLPFDLLDELPRLAATHYEDIPEDDILRLQWWGLYHDKPKVGTFMMRVKIPGGIVTPQQLRVIGEISRRFGRNSGEISTRQNIQIHWIELKDVPAIFDLLRQNGLTTAGACGDILRNITGCPVAGIDAGELFDTRPYVRALADFFYHNREYSDLPRKHKWTLAACPHQCNAPEIHDVGLVGTVVDGQPGFAVLVGGGLSTYPRLAEPLGVFVPPEELIDFLRALLEVWSNDLTYRANRAKARFKFMVEDHGPEAIRRRIEERLGRPLRPLAEVPRPAGRTGHLGIHPQKQEGRYYIGFPVFPGLISGDQMVAVADLAEAYGEDVRFTREQNLIITGIARADVDRVVAAMAELGFPLDVNPVRGGSIACTGNPHCNYAVGDTKPQLVRLVERLEARFGEAIADLHIHLDGCPHACGQHWVGDIGIQGTTARDERGEKIPAYDILLRGGLGPEAAIGRPVARRVPADRLGDYVERLVAFYLAERRPGESPQAFFRRHDDAQLLAVMEG</sequence>
<proteinExistence type="predicted"/>
<dbReference type="RefSeq" id="WP_318750207.1">
    <property type="nucleotide sequence ID" value="NZ_CP132508.1"/>
</dbReference>
<dbReference type="PANTHER" id="PTHR32439:SF9">
    <property type="entry name" value="BLR3264 PROTEIN"/>
    <property type="match status" value="1"/>
</dbReference>
<dbReference type="PRINTS" id="PR00397">
    <property type="entry name" value="SIROHAEM"/>
</dbReference>
<dbReference type="InterPro" id="IPR005117">
    <property type="entry name" value="NiRdtase/SiRdtase_haem-b_fer"/>
</dbReference>
<dbReference type="EMBL" id="CP132508">
    <property type="protein sequence ID" value="WPD18359.1"/>
    <property type="molecule type" value="Genomic_DNA"/>
</dbReference>
<evidence type="ECO:0000313" key="10">
    <source>
        <dbReference type="EMBL" id="WPD18359.1"/>
    </source>
</evidence>